<evidence type="ECO:0000313" key="2">
    <source>
        <dbReference type="EMBL" id="AUH33812.1"/>
    </source>
</evidence>
<dbReference type="RefSeq" id="WP_101460478.1">
    <property type="nucleotide sequence ID" value="NZ_CP025408.1"/>
</dbReference>
<dbReference type="KEGG" id="paro:CUV01_10790"/>
<dbReference type="InterPro" id="IPR010359">
    <property type="entry name" value="IrrE_HExxH"/>
</dbReference>
<sequence>MMPGAQSKTHEYEHLPPIPSQASKSNVWAFAENLRAKVGLTSGFDLPKLVSRNRGKIEYIGMFDDDQTDAILVEPDGSFVIHLSSETGALRDNFTVAHELGHLLLHWPRVKKAHAGNGMRATRWVDESDRTLVRCEWEANWFASAFLMPKEDFFNAYHNGVASETFGVTQAAVEVRAKTLGIHART</sequence>
<name>A0A2K9F0D2_9RHOB</name>
<accession>A0A2K9F0D2</accession>
<dbReference type="Pfam" id="PF06114">
    <property type="entry name" value="Peptidase_M78"/>
    <property type="match status" value="1"/>
</dbReference>
<proteinExistence type="predicted"/>
<evidence type="ECO:0000313" key="3">
    <source>
        <dbReference type="Proteomes" id="UP000233742"/>
    </source>
</evidence>
<dbReference type="EMBL" id="CP025408">
    <property type="protein sequence ID" value="AUH33812.1"/>
    <property type="molecule type" value="Genomic_DNA"/>
</dbReference>
<evidence type="ECO:0000259" key="1">
    <source>
        <dbReference type="Pfam" id="PF06114"/>
    </source>
</evidence>
<dbReference type="OrthoDB" id="9794834at2"/>
<keyword evidence="3" id="KW-1185">Reference proteome</keyword>
<gene>
    <name evidence="2" type="ORF">CUV01_10790</name>
</gene>
<organism evidence="2 3">
    <name type="scientific">Paracoccus tegillarcae</name>
    <dbReference type="NCBI Taxonomy" id="1529068"/>
    <lineage>
        <taxon>Bacteria</taxon>
        <taxon>Pseudomonadati</taxon>
        <taxon>Pseudomonadota</taxon>
        <taxon>Alphaproteobacteria</taxon>
        <taxon>Rhodobacterales</taxon>
        <taxon>Paracoccaceae</taxon>
        <taxon>Paracoccus</taxon>
    </lineage>
</organism>
<reference evidence="2 3" key="1">
    <citation type="submission" date="2017-12" db="EMBL/GenBank/DDBJ databases">
        <authorList>
            <person name="Hurst M.R.H."/>
        </authorList>
    </citation>
    <scope>NUCLEOTIDE SEQUENCE [LARGE SCALE GENOMIC DNA]</scope>
    <source>
        <strain evidence="2 3">BM15</strain>
    </source>
</reference>
<dbReference type="PANTHER" id="PTHR43236">
    <property type="entry name" value="ANTITOXIN HIGA1"/>
    <property type="match status" value="1"/>
</dbReference>
<feature type="domain" description="IrrE N-terminal-like" evidence="1">
    <location>
        <begin position="78"/>
        <end position="177"/>
    </location>
</feature>
<dbReference type="Proteomes" id="UP000233742">
    <property type="component" value="Chromosome"/>
</dbReference>
<dbReference type="InterPro" id="IPR052345">
    <property type="entry name" value="Rad_response_metalloprotease"/>
</dbReference>
<dbReference type="PANTHER" id="PTHR43236:SF1">
    <property type="entry name" value="BLL7220 PROTEIN"/>
    <property type="match status" value="1"/>
</dbReference>
<dbReference type="AlphaFoldDB" id="A0A2K9F0D2"/>
<dbReference type="Gene3D" id="1.10.10.2910">
    <property type="match status" value="1"/>
</dbReference>
<protein>
    <recommendedName>
        <fullName evidence="1">IrrE N-terminal-like domain-containing protein</fullName>
    </recommendedName>
</protein>